<evidence type="ECO:0000313" key="2">
    <source>
        <dbReference type="EMBL" id="QDU84263.1"/>
    </source>
</evidence>
<organism evidence="2 3">
    <name type="scientific">Rohdeia mirabilis</name>
    <dbReference type="NCBI Taxonomy" id="2528008"/>
    <lineage>
        <taxon>Bacteria</taxon>
        <taxon>Pseudomonadati</taxon>
        <taxon>Planctomycetota</taxon>
        <taxon>Planctomycetia</taxon>
        <taxon>Planctomycetia incertae sedis</taxon>
        <taxon>Rohdeia</taxon>
    </lineage>
</organism>
<dbReference type="EMBL" id="CP036290">
    <property type="protein sequence ID" value="QDU84263.1"/>
    <property type="molecule type" value="Genomic_DNA"/>
</dbReference>
<reference evidence="2 3" key="1">
    <citation type="submission" date="2019-02" db="EMBL/GenBank/DDBJ databases">
        <title>Deep-cultivation of Planctomycetes and their phenomic and genomic characterization uncovers novel biology.</title>
        <authorList>
            <person name="Wiegand S."/>
            <person name="Jogler M."/>
            <person name="Boedeker C."/>
            <person name="Pinto D."/>
            <person name="Vollmers J."/>
            <person name="Rivas-Marin E."/>
            <person name="Kohn T."/>
            <person name="Peeters S.H."/>
            <person name="Heuer A."/>
            <person name="Rast P."/>
            <person name="Oberbeckmann S."/>
            <person name="Bunk B."/>
            <person name="Jeske O."/>
            <person name="Meyerdierks A."/>
            <person name="Storesund J.E."/>
            <person name="Kallscheuer N."/>
            <person name="Luecker S."/>
            <person name="Lage O.M."/>
            <person name="Pohl T."/>
            <person name="Merkel B.J."/>
            <person name="Hornburger P."/>
            <person name="Mueller R.-W."/>
            <person name="Bruemmer F."/>
            <person name="Labrenz M."/>
            <person name="Spormann A.M."/>
            <person name="Op den Camp H."/>
            <person name="Overmann J."/>
            <person name="Amann R."/>
            <person name="Jetten M.S.M."/>
            <person name="Mascher T."/>
            <person name="Medema M.H."/>
            <person name="Devos D.P."/>
            <person name="Kaster A.-K."/>
            <person name="Ovreas L."/>
            <person name="Rohde M."/>
            <person name="Galperin M.Y."/>
            <person name="Jogler C."/>
        </authorList>
    </citation>
    <scope>NUCLEOTIDE SEQUENCE [LARGE SCALE GENOMIC DNA]</scope>
    <source>
        <strain evidence="2 3">Pla163</strain>
    </source>
</reference>
<dbReference type="AlphaFoldDB" id="A0A518CYG0"/>
<gene>
    <name evidence="2" type="ORF">Pla163_13700</name>
</gene>
<accession>A0A518CYG0</accession>
<evidence type="ECO:0000256" key="1">
    <source>
        <dbReference type="SAM" id="SignalP"/>
    </source>
</evidence>
<protein>
    <recommendedName>
        <fullName evidence="4">DUF2092 domain-containing protein</fullName>
    </recommendedName>
</protein>
<feature type="signal peptide" evidence="1">
    <location>
        <begin position="1"/>
        <end position="26"/>
    </location>
</feature>
<dbReference type="RefSeq" id="WP_145185489.1">
    <property type="nucleotide sequence ID" value="NZ_CP036290.1"/>
</dbReference>
<sequence length="258" mass="28534" precursor="true">MTLPAPKLTAGLFVLALAPLAATALRQDTAAVEKPVEAPLVIDRFIQQEGRAAHVRFSFEDNELVIVGEADRPFVYREVDEATALWWTTLGSLRDAPELEFLVHEQGRRAAQDPDRDVLDLPDDYRELTSLALVAAELGSEVTARVNANAGDLDPQDPAHFRQLHTVSPLRPYLLLNDEGRLDLVIPATSTEGLWFDGEALGDGSEQRLGGLRLDLCFTARLDLVPAASLEWIETAYDGSKPYRPFVPEPTINDIRNR</sequence>
<dbReference type="Proteomes" id="UP000319342">
    <property type="component" value="Chromosome"/>
</dbReference>
<keyword evidence="1" id="KW-0732">Signal</keyword>
<evidence type="ECO:0008006" key="4">
    <source>
        <dbReference type="Google" id="ProtNLM"/>
    </source>
</evidence>
<name>A0A518CYG0_9BACT</name>
<evidence type="ECO:0000313" key="3">
    <source>
        <dbReference type="Proteomes" id="UP000319342"/>
    </source>
</evidence>
<proteinExistence type="predicted"/>
<feature type="chain" id="PRO_5021896393" description="DUF2092 domain-containing protein" evidence="1">
    <location>
        <begin position="27"/>
        <end position="258"/>
    </location>
</feature>
<keyword evidence="3" id="KW-1185">Reference proteome</keyword>